<evidence type="ECO:0000313" key="2">
    <source>
        <dbReference type="Proteomes" id="UP000278756"/>
    </source>
</evidence>
<reference evidence="2" key="1">
    <citation type="journal article" date="2017" name="Biotechnol. Biofuels">
        <title>Evaluation of environmental bacterial communities as a factor affecting the growth of duckweed Lemna minor.</title>
        <authorList>
            <person name="Ishizawa H."/>
            <person name="Kuroda M."/>
            <person name="Morikawa M."/>
            <person name="Ike M."/>
        </authorList>
    </citation>
    <scope>NUCLEOTIDE SEQUENCE [LARGE SCALE GENOMIC DNA]</scope>
    <source>
        <strain evidence="2">M6</strain>
    </source>
</reference>
<dbReference type="Proteomes" id="UP000278756">
    <property type="component" value="Chromosome 2"/>
</dbReference>
<protein>
    <submittedName>
        <fullName evidence="1">Uncharacterized protein</fullName>
    </submittedName>
</protein>
<dbReference type="EMBL" id="AP018828">
    <property type="protein sequence ID" value="BBF81697.1"/>
    <property type="molecule type" value="Genomic_DNA"/>
</dbReference>
<proteinExistence type="predicted"/>
<accession>A0A3G9G4K8</accession>
<sequence>MGKGHGGSSVGAAFIACDGGFSAKSSPKVIGWSGIGYNQYSG</sequence>
<dbReference type="PROSITE" id="PS51257">
    <property type="entry name" value="PROKAR_LIPOPROTEIN"/>
    <property type="match status" value="1"/>
</dbReference>
<gene>
    <name evidence="1" type="ORF">EM6_2299</name>
</gene>
<name>A0A3G9G4K8_9CAUL</name>
<dbReference type="AlphaFoldDB" id="A0A3G9G4K8"/>
<organism evidence="1 2">
    <name type="scientific">Asticcacaulis excentricus</name>
    <dbReference type="NCBI Taxonomy" id="78587"/>
    <lineage>
        <taxon>Bacteria</taxon>
        <taxon>Pseudomonadati</taxon>
        <taxon>Pseudomonadota</taxon>
        <taxon>Alphaproteobacteria</taxon>
        <taxon>Caulobacterales</taxon>
        <taxon>Caulobacteraceae</taxon>
        <taxon>Asticcacaulis</taxon>
    </lineage>
</organism>
<reference evidence="2" key="2">
    <citation type="journal article" date="2017" name="Plant Physiol. Biochem.">
        <title>Differential oxidative and antioxidative response of duckweed Lemna minor toward plant growth promoting/inhibiting bacteria.</title>
        <authorList>
            <person name="Ishizawa H."/>
            <person name="Kuroda M."/>
            <person name="Morikawa M."/>
            <person name="Ike M."/>
        </authorList>
    </citation>
    <scope>NUCLEOTIDE SEQUENCE [LARGE SCALE GENOMIC DNA]</scope>
    <source>
        <strain evidence="2">M6</strain>
    </source>
</reference>
<evidence type="ECO:0000313" key="1">
    <source>
        <dbReference type="EMBL" id="BBF81697.1"/>
    </source>
</evidence>